<dbReference type="InterPro" id="IPR023531">
    <property type="entry name" value="Preprot_translocase_SecG"/>
</dbReference>
<dbReference type="EMBL" id="DTBZ01000076">
    <property type="protein sequence ID" value="HGQ18058.1"/>
    <property type="molecule type" value="Genomic_DNA"/>
</dbReference>
<name>A0A7J3JPQ2_9CREN</name>
<keyword evidence="1" id="KW-0813">Transport</keyword>
<gene>
    <name evidence="1" type="primary">secG</name>
    <name evidence="3" type="ORF">ENU30_03640</name>
</gene>
<reference evidence="3" key="1">
    <citation type="journal article" date="2020" name="mSystems">
        <title>Genome- and Community-Level Interaction Insights into Carbon Utilization and Element Cycling Functions of Hydrothermarchaeota in Hydrothermal Sediment.</title>
        <authorList>
            <person name="Zhou Z."/>
            <person name="Liu Y."/>
            <person name="Xu W."/>
            <person name="Pan J."/>
            <person name="Luo Z.H."/>
            <person name="Li M."/>
        </authorList>
    </citation>
    <scope>NUCLEOTIDE SEQUENCE [LARGE SCALE GENOMIC DNA]</scope>
    <source>
        <strain evidence="3">SpSt-657</strain>
    </source>
</reference>
<feature type="topological domain" description="Cytoplasmic" evidence="1">
    <location>
        <begin position="1"/>
        <end position="37"/>
    </location>
</feature>
<keyword evidence="1" id="KW-0811">Translocation</keyword>
<keyword evidence="1" id="KW-0653">Protein transport</keyword>
<protein>
    <recommendedName>
        <fullName evidence="1">Preprotein translocase subunit SecG</fullName>
    </recommendedName>
    <alternativeName>
        <fullName evidence="1">Protein transport protein Sec61 subunit beta homolog</fullName>
    </alternativeName>
</protein>
<comment type="function">
    <text evidence="1">Involved in protein export. The function of the beta subunit is unknown, but it may be involved in stabilization of the trimeric complex.</text>
</comment>
<comment type="similarity">
    <text evidence="1">Belongs to the SEC61-beta family.</text>
</comment>
<evidence type="ECO:0000313" key="3">
    <source>
        <dbReference type="EMBL" id="HGQ18058.1"/>
    </source>
</evidence>
<keyword evidence="1 2" id="KW-1133">Transmembrane helix</keyword>
<evidence type="ECO:0000256" key="1">
    <source>
        <dbReference type="HAMAP-Rule" id="MF_00751"/>
    </source>
</evidence>
<dbReference type="GO" id="GO:0005886">
    <property type="term" value="C:plasma membrane"/>
    <property type="evidence" value="ECO:0007669"/>
    <property type="project" value="UniProtKB-SubCell"/>
</dbReference>
<dbReference type="HAMAP" id="MF_00751">
    <property type="entry name" value="SecG"/>
    <property type="match status" value="1"/>
</dbReference>
<comment type="caution">
    <text evidence="3">The sequence shown here is derived from an EMBL/GenBank/DDBJ whole genome shotgun (WGS) entry which is preliminary data.</text>
</comment>
<keyword evidence="1 2" id="KW-0472">Membrane</keyword>
<keyword evidence="1" id="KW-1003">Cell membrane</keyword>
<keyword evidence="1 2" id="KW-0812">Transmembrane</keyword>
<proteinExistence type="inferred from homology"/>
<accession>A0A7J3JPQ2</accession>
<comment type="subunit">
    <text evidence="1">Component of the protein translocase complex. Heterotrimer consisting of alpha (SecY), beta (SecG) and gamma (SecE) subunits. Can form oligomers of the heterotrimer.</text>
</comment>
<evidence type="ECO:0000256" key="2">
    <source>
        <dbReference type="SAM" id="Phobius"/>
    </source>
</evidence>
<dbReference type="AlphaFoldDB" id="A0A7J3JPQ2"/>
<organism evidence="3">
    <name type="scientific">Ignisphaera aggregans</name>
    <dbReference type="NCBI Taxonomy" id="334771"/>
    <lineage>
        <taxon>Archaea</taxon>
        <taxon>Thermoproteota</taxon>
        <taxon>Thermoprotei</taxon>
        <taxon>Desulfurococcales</taxon>
        <taxon>Desulfurococcaceae</taxon>
        <taxon>Ignisphaera</taxon>
    </lineage>
</organism>
<sequence>MRLVEMSSRRRRQGPSLASYVGLVRFYEELESIVKLNPYLIILIAISTSIIIILSRILIPFP</sequence>
<comment type="subcellular location">
    <subcellularLocation>
        <location evidence="1">Cell membrane</location>
        <topology evidence="1">Single-pass membrane protein</topology>
    </subcellularLocation>
</comment>
<dbReference type="GO" id="GO:0015031">
    <property type="term" value="P:protein transport"/>
    <property type="evidence" value="ECO:0007669"/>
    <property type="project" value="UniProtKB-UniRule"/>
</dbReference>
<feature type="transmembrane region" description="Helical" evidence="2">
    <location>
        <begin position="39"/>
        <end position="59"/>
    </location>
</feature>